<accession>A0ABS7FFV3</accession>
<name>A0ABS7FFV3_9NEIS</name>
<dbReference type="SUPFAM" id="SSF53448">
    <property type="entry name" value="Nucleotide-diphospho-sugar transferases"/>
    <property type="match status" value="1"/>
</dbReference>
<keyword evidence="3" id="KW-1185">Reference proteome</keyword>
<sequence length="303" mass="34189">MKRLLDDLLPAIARHHQLINIFIIDNASTDQTAALCDSYIQAGHALNYVRNESNIGADANAVRAFECVNGIYGWILGDDEYVYGQTVDTIIATLTKQPLALLYLKSEPCTASAIAQKKPRSQALSYYTSNVEFSRKIGIYFTFISAIIFNKQQAMQDDALCANIRYGTFIPQLAWVLPLLKQGKHFASSQACLIAAEPNNTTGYKLFEVFGINLRALVDAFLPDQPRLRKAILSSSMWFLASFFYGNRGNFKQENPKPAFDQAFGELRVYRLIVRPLLTYQNLMSKLCVKTICRFRKNILQQA</sequence>
<feature type="domain" description="Glycosyltransferase 2-like" evidence="1">
    <location>
        <begin position="8"/>
        <end position="102"/>
    </location>
</feature>
<gene>
    <name evidence="2" type="ORF">KIF53_15015</name>
</gene>
<protein>
    <submittedName>
        <fullName evidence="2">Glycosyltransferase family 2 protein</fullName>
    </submittedName>
</protein>
<evidence type="ECO:0000313" key="2">
    <source>
        <dbReference type="EMBL" id="MBW8288944.1"/>
    </source>
</evidence>
<dbReference type="InterPro" id="IPR001173">
    <property type="entry name" value="Glyco_trans_2-like"/>
</dbReference>
<dbReference type="Gene3D" id="3.90.550.10">
    <property type="entry name" value="Spore Coat Polysaccharide Biosynthesis Protein SpsA, Chain A"/>
    <property type="match status" value="1"/>
</dbReference>
<dbReference type="EMBL" id="JAHDTB010000013">
    <property type="protein sequence ID" value="MBW8288944.1"/>
    <property type="molecule type" value="Genomic_DNA"/>
</dbReference>
<comment type="caution">
    <text evidence="2">The sequence shown here is derived from an EMBL/GenBank/DDBJ whole genome shotgun (WGS) entry which is preliminary data.</text>
</comment>
<evidence type="ECO:0000259" key="1">
    <source>
        <dbReference type="Pfam" id="PF00535"/>
    </source>
</evidence>
<dbReference type="InterPro" id="IPR029044">
    <property type="entry name" value="Nucleotide-diphossugar_trans"/>
</dbReference>
<dbReference type="CDD" id="cd00761">
    <property type="entry name" value="Glyco_tranf_GTA_type"/>
    <property type="match status" value="1"/>
</dbReference>
<evidence type="ECO:0000313" key="3">
    <source>
        <dbReference type="Proteomes" id="UP000711178"/>
    </source>
</evidence>
<proteinExistence type="predicted"/>
<organism evidence="2 3">
    <name type="scientific">Chromobacterium subtsugae</name>
    <dbReference type="NCBI Taxonomy" id="251747"/>
    <lineage>
        <taxon>Bacteria</taxon>
        <taxon>Pseudomonadati</taxon>
        <taxon>Pseudomonadota</taxon>
        <taxon>Betaproteobacteria</taxon>
        <taxon>Neisseriales</taxon>
        <taxon>Chromobacteriaceae</taxon>
        <taxon>Chromobacterium</taxon>
    </lineage>
</organism>
<dbReference type="Pfam" id="PF00535">
    <property type="entry name" value="Glycos_transf_2"/>
    <property type="match status" value="1"/>
</dbReference>
<dbReference type="Proteomes" id="UP000711178">
    <property type="component" value="Unassembled WGS sequence"/>
</dbReference>
<reference evidence="2 3" key="1">
    <citation type="submission" date="2021-05" db="EMBL/GenBank/DDBJ databases">
        <title>Draft Whole Genome Sequencing Of Biosensor Chromobacterium violaceum Strain CV026 Reveals A Regulatory RNA In Chromobacterium violaceum Phenotype Regulatory Network.</title>
        <authorList>
            <person name="Hong K.W."/>
            <person name="Chan K.G."/>
            <person name="Chang C.-Y."/>
        </authorList>
    </citation>
    <scope>NUCLEOTIDE SEQUENCE [LARGE SCALE GENOMIC DNA]</scope>
    <source>
        <strain evidence="2 3">ATCC 31532</strain>
    </source>
</reference>